<proteinExistence type="predicted"/>
<accession>A0ABR2PV00</accession>
<dbReference type="Gene3D" id="3.40.50.150">
    <property type="entry name" value="Vaccinia Virus protein VP39"/>
    <property type="match status" value="1"/>
</dbReference>
<keyword evidence="3" id="KW-0949">S-adenosyl-L-methionine</keyword>
<dbReference type="InterPro" id="IPR036390">
    <property type="entry name" value="WH_DNA-bd_sf"/>
</dbReference>
<dbReference type="PANTHER" id="PTHR11746">
    <property type="entry name" value="O-METHYLTRANSFERASE"/>
    <property type="match status" value="1"/>
</dbReference>
<feature type="domain" description="O-methyltransferase dimerisation" evidence="5">
    <location>
        <begin position="22"/>
        <end position="109"/>
    </location>
</feature>
<gene>
    <name evidence="6" type="ORF">V6N11_044981</name>
</gene>
<dbReference type="InterPro" id="IPR016461">
    <property type="entry name" value="COMT-like"/>
</dbReference>
<reference evidence="6 7" key="1">
    <citation type="journal article" date="2024" name="G3 (Bethesda)">
        <title>Genome assembly of Hibiscus sabdariffa L. provides insights into metabolisms of medicinal natural products.</title>
        <authorList>
            <person name="Kim T."/>
        </authorList>
    </citation>
    <scope>NUCLEOTIDE SEQUENCE [LARGE SCALE GENOMIC DNA]</scope>
    <source>
        <strain evidence="6">TK-2024</strain>
        <tissue evidence="6">Old leaves</tissue>
    </source>
</reference>
<evidence type="ECO:0000256" key="1">
    <source>
        <dbReference type="ARBA" id="ARBA00022603"/>
    </source>
</evidence>
<keyword evidence="1" id="KW-0489">Methyltransferase</keyword>
<feature type="domain" description="O-methyltransferase C-terminal" evidence="4">
    <location>
        <begin position="130"/>
        <end position="347"/>
    </location>
</feature>
<organism evidence="6 7">
    <name type="scientific">Hibiscus sabdariffa</name>
    <name type="common">roselle</name>
    <dbReference type="NCBI Taxonomy" id="183260"/>
    <lineage>
        <taxon>Eukaryota</taxon>
        <taxon>Viridiplantae</taxon>
        <taxon>Streptophyta</taxon>
        <taxon>Embryophyta</taxon>
        <taxon>Tracheophyta</taxon>
        <taxon>Spermatophyta</taxon>
        <taxon>Magnoliopsida</taxon>
        <taxon>eudicotyledons</taxon>
        <taxon>Gunneridae</taxon>
        <taxon>Pentapetalae</taxon>
        <taxon>rosids</taxon>
        <taxon>malvids</taxon>
        <taxon>Malvales</taxon>
        <taxon>Malvaceae</taxon>
        <taxon>Malvoideae</taxon>
        <taxon>Hibiscus</taxon>
    </lineage>
</organism>
<comment type="caution">
    <text evidence="6">The sequence shown here is derived from an EMBL/GenBank/DDBJ whole genome shotgun (WGS) entry which is preliminary data.</text>
</comment>
<dbReference type="InterPro" id="IPR036388">
    <property type="entry name" value="WH-like_DNA-bd_sf"/>
</dbReference>
<dbReference type="SUPFAM" id="SSF46785">
    <property type="entry name" value="Winged helix' DNA-binding domain"/>
    <property type="match status" value="1"/>
</dbReference>
<evidence type="ECO:0000313" key="7">
    <source>
        <dbReference type="Proteomes" id="UP001396334"/>
    </source>
</evidence>
<evidence type="ECO:0000256" key="3">
    <source>
        <dbReference type="ARBA" id="ARBA00022691"/>
    </source>
</evidence>
<dbReference type="Proteomes" id="UP001396334">
    <property type="component" value="Unassembled WGS sequence"/>
</dbReference>
<dbReference type="Pfam" id="PF08100">
    <property type="entry name" value="Dimerisation"/>
    <property type="match status" value="1"/>
</dbReference>
<evidence type="ECO:0000259" key="5">
    <source>
        <dbReference type="Pfam" id="PF08100"/>
    </source>
</evidence>
<evidence type="ECO:0008006" key="8">
    <source>
        <dbReference type="Google" id="ProtNLM"/>
    </source>
</evidence>
<dbReference type="InterPro" id="IPR001077">
    <property type="entry name" value="COMT_C"/>
</dbReference>
<name>A0ABR2PV00_9ROSI</name>
<keyword evidence="7" id="KW-1185">Reference proteome</keyword>
<dbReference type="InterPro" id="IPR012967">
    <property type="entry name" value="COMT_dimerisation"/>
</dbReference>
<evidence type="ECO:0000256" key="2">
    <source>
        <dbReference type="ARBA" id="ARBA00022679"/>
    </source>
</evidence>
<sequence length="439" mass="48564">MDKANANGETVNELLKAQAHVWNHIFSFINSMSLKCAVDLGIPDIIHNHGKPMTVSELVAALPTLNPTKARNIYRLMRILLHSGFFEQQKLSQEDGYVLTDASRLLLKDNPFGTTPLLKVMLDPILTKPWDILGNWFQNNDCTPFETAHGKPLWDYACHYPKLGHLFNEGMASDARLIINVLIDKCKGSFEGLDSLVDVGGGTGTVGKAIAHAFPHLNCTVLDLPHVVTGLKDCGNLKYVGGDMFEDVPVADAVLLKSILHDWDGDECVKILKRCKEAISKQDKGVVIKKKVMIVDMVVMEKKKVNDESFNLMETQLFFDMLMMVLQTGRERREEEWAKLFFAAGFSNYKITPILGLRSLIEERAIGACAGPGRVDQACEGRTGPIVVVDDGMSRRRRGSVLCNNSSASGWLTAAARSGCDGVDSGLAYRIWWLVIGWG</sequence>
<evidence type="ECO:0000259" key="4">
    <source>
        <dbReference type="Pfam" id="PF00891"/>
    </source>
</evidence>
<protein>
    <recommendedName>
        <fullName evidence="8">Trans-resveratrol di-O-methyltransferase</fullName>
    </recommendedName>
</protein>
<dbReference type="InterPro" id="IPR029063">
    <property type="entry name" value="SAM-dependent_MTases_sf"/>
</dbReference>
<evidence type="ECO:0000313" key="6">
    <source>
        <dbReference type="EMBL" id="KAK8992089.1"/>
    </source>
</evidence>
<keyword evidence="2" id="KW-0808">Transferase</keyword>
<dbReference type="Gene3D" id="1.10.10.10">
    <property type="entry name" value="Winged helix-like DNA-binding domain superfamily/Winged helix DNA-binding domain"/>
    <property type="match status" value="1"/>
</dbReference>
<dbReference type="PROSITE" id="PS51683">
    <property type="entry name" value="SAM_OMT_II"/>
    <property type="match status" value="1"/>
</dbReference>
<dbReference type="Pfam" id="PF00891">
    <property type="entry name" value="Methyltransf_2"/>
    <property type="match status" value="1"/>
</dbReference>
<dbReference type="EMBL" id="JBBPBN010000051">
    <property type="protein sequence ID" value="KAK8992089.1"/>
    <property type="molecule type" value="Genomic_DNA"/>
</dbReference>
<dbReference type="SUPFAM" id="SSF53335">
    <property type="entry name" value="S-adenosyl-L-methionine-dependent methyltransferases"/>
    <property type="match status" value="1"/>
</dbReference>